<feature type="domain" description="Metallo-beta-lactamase" evidence="1">
    <location>
        <begin position="20"/>
        <end position="186"/>
    </location>
</feature>
<dbReference type="PANTHER" id="PTHR23131">
    <property type="entry name" value="ENDORIBONUCLEASE LACTB2"/>
    <property type="match status" value="1"/>
</dbReference>
<dbReference type="OrthoDB" id="9788263at2"/>
<gene>
    <name evidence="2" type="ORF">CGZ93_04990</name>
</gene>
<dbReference type="CDD" id="cd16278">
    <property type="entry name" value="metallo-hydrolase-like_MBL-fold"/>
    <property type="match status" value="1"/>
</dbReference>
<dbReference type="SMART" id="SM00849">
    <property type="entry name" value="Lactamase_B"/>
    <property type="match status" value="1"/>
</dbReference>
<dbReference type="GO" id="GO:0016787">
    <property type="term" value="F:hydrolase activity"/>
    <property type="evidence" value="ECO:0007669"/>
    <property type="project" value="UniProtKB-KW"/>
</dbReference>
<accession>A0A255H982</accession>
<organism evidence="2 3">
    <name type="scientific">Enemella dayhoffiae</name>
    <dbReference type="NCBI Taxonomy" id="2016507"/>
    <lineage>
        <taxon>Bacteria</taxon>
        <taxon>Bacillati</taxon>
        <taxon>Actinomycetota</taxon>
        <taxon>Actinomycetes</taxon>
        <taxon>Propionibacteriales</taxon>
        <taxon>Propionibacteriaceae</taxon>
        <taxon>Enemella</taxon>
    </lineage>
</organism>
<keyword evidence="3" id="KW-1185">Reference proteome</keyword>
<dbReference type="InterPro" id="IPR001279">
    <property type="entry name" value="Metallo-B-lactamas"/>
</dbReference>
<dbReference type="PANTHER" id="PTHR23131:SF0">
    <property type="entry name" value="ENDORIBONUCLEASE LACTB2"/>
    <property type="match status" value="1"/>
</dbReference>
<dbReference type="InterPro" id="IPR050662">
    <property type="entry name" value="Sec-metab_biosynth-thioest"/>
</dbReference>
<comment type="caution">
    <text evidence="2">The sequence shown here is derived from an EMBL/GenBank/DDBJ whole genome shotgun (WGS) entry which is preliminary data.</text>
</comment>
<dbReference type="Gene3D" id="3.60.15.10">
    <property type="entry name" value="Ribonuclease Z/Hydroxyacylglutathione hydrolase-like"/>
    <property type="match status" value="1"/>
</dbReference>
<evidence type="ECO:0000313" key="2">
    <source>
        <dbReference type="EMBL" id="OYO24191.1"/>
    </source>
</evidence>
<dbReference type="InterPro" id="IPR036388">
    <property type="entry name" value="WH-like_DNA-bd_sf"/>
</dbReference>
<name>A0A255H982_9ACTN</name>
<sequence>MSWTPIRLLAPNPGPMTLGGTNTWVLAPEVGPAVVIDPGPEDDGHLAAVANACPNGISEVWVTHHHHDHIEAAPGLAERFGAAVRAYDPALCDRVLRDRETVELGDRAIEVRHLPGHTADSIGFVLHGSPGEGTQAADFFSGDMVLGEGTTVIVHPDGDLRSYLASLDEMLALVADHEVGRILPGHGPDVADPVAWLDHYRTHRHERLQQVREAVASGLDTVEQIVEAIYGDVPEGVRGAAAESTRAQLAYLEVPWLSAPGVPPAPGR</sequence>
<dbReference type="Gene3D" id="1.10.10.10">
    <property type="entry name" value="Winged helix-like DNA-binding domain superfamily/Winged helix DNA-binding domain"/>
    <property type="match status" value="1"/>
</dbReference>
<dbReference type="Pfam" id="PF17778">
    <property type="entry name" value="WHD_BLACT"/>
    <property type="match status" value="1"/>
</dbReference>
<reference evidence="2 3" key="1">
    <citation type="submission" date="2017-07" db="EMBL/GenBank/DDBJ databases">
        <title>Draft whole genome sequences of clinical Proprionibacteriaceae strains.</title>
        <authorList>
            <person name="Bernier A.-M."/>
            <person name="Bernard K."/>
            <person name="Domingo M.-C."/>
        </authorList>
    </citation>
    <scope>NUCLEOTIDE SEQUENCE [LARGE SCALE GENOMIC DNA]</scope>
    <source>
        <strain evidence="2 3">NML 130396</strain>
    </source>
</reference>
<dbReference type="SUPFAM" id="SSF56281">
    <property type="entry name" value="Metallo-hydrolase/oxidoreductase"/>
    <property type="match status" value="1"/>
</dbReference>
<dbReference type="EMBL" id="NMVQ01000005">
    <property type="protein sequence ID" value="OYO24191.1"/>
    <property type="molecule type" value="Genomic_DNA"/>
</dbReference>
<dbReference type="Pfam" id="PF00753">
    <property type="entry name" value="Lactamase_B"/>
    <property type="match status" value="1"/>
</dbReference>
<dbReference type="InterPro" id="IPR036866">
    <property type="entry name" value="RibonucZ/Hydroxyglut_hydro"/>
</dbReference>
<evidence type="ECO:0000313" key="3">
    <source>
        <dbReference type="Proteomes" id="UP000216311"/>
    </source>
</evidence>
<dbReference type="AlphaFoldDB" id="A0A255H982"/>
<protein>
    <submittedName>
        <fullName evidence="2">MBL fold metallo-hydrolase</fullName>
    </submittedName>
</protein>
<proteinExistence type="predicted"/>
<evidence type="ECO:0000259" key="1">
    <source>
        <dbReference type="SMART" id="SM00849"/>
    </source>
</evidence>
<dbReference type="InterPro" id="IPR041516">
    <property type="entry name" value="LACTB2_WH"/>
</dbReference>
<dbReference type="RefSeq" id="WP_094363068.1">
    <property type="nucleotide sequence ID" value="NZ_NMVQ01000005.1"/>
</dbReference>
<dbReference type="Proteomes" id="UP000216311">
    <property type="component" value="Unassembled WGS sequence"/>
</dbReference>
<keyword evidence="2" id="KW-0378">Hydrolase</keyword>